<evidence type="ECO:0000313" key="9">
    <source>
        <dbReference type="EMBL" id="MDT0274891.1"/>
    </source>
</evidence>
<evidence type="ECO:0000256" key="4">
    <source>
        <dbReference type="ARBA" id="ARBA00022989"/>
    </source>
</evidence>
<feature type="transmembrane region" description="Helical" evidence="7">
    <location>
        <begin position="290"/>
        <end position="312"/>
    </location>
</feature>
<evidence type="ECO:0000259" key="8">
    <source>
        <dbReference type="Pfam" id="PF00361"/>
    </source>
</evidence>
<keyword evidence="10" id="KW-1185">Reference proteome</keyword>
<accession>A0ABU2K3Z1</accession>
<sequence length="543" mass="57013">MADFPFLVAMIAVPAIGAAAVAALPKGRELIAKQLALGVSLVVLVLAVLATIAFDTGGERFQLTTSVAWIPDFGVDFALGVDGIALVMLLLIGLLVPLVIGASWEDRAPGSDEAPAGSPERSMRFFFAWLLLLEAFMVGVFAATDVFLFYVFFEAMLVPMYFLIGSFGGPRRQYAAVKFFLYSLVGGLIMLASVIGLYVVSNSQLGEGTFAFDALRELEIDPGVQKLLFLGFFVAFAIKAPLVPLHTWLPDSAAEAPIGGAVLLVGVLDKVGTFGFLRYCLPLFPDASRYFAPLVLVLAVVGVLYAALLAMGQSDMKRLVAYTSISHFGFIALGIFAFTTEAATGAVLYMVNHGIATGLLFLVVGMLIARGGSRQIGDYGGVAAQAPKLAAVFLVAGLASLALPGTNSFVSEFLVLIGSFPERPVHTILATVGIILAALYILLMYQRTMHGPARGVVAPMTADEHGHGHDPVDGTTTGGGGATAVLSAPTVAAVRFRDLSRREIAVVAPLVVLVVVLGVQPQLLLDIIEPAVVATLDDLGGTP</sequence>
<keyword evidence="3 6" id="KW-0812">Transmembrane</keyword>
<dbReference type="InterPro" id="IPR010227">
    <property type="entry name" value="NADH_Q_OxRdtase_chainM/4"/>
</dbReference>
<reference evidence="10" key="1">
    <citation type="submission" date="2023-07" db="EMBL/GenBank/DDBJ databases">
        <title>30 novel species of actinomycetes from the DSMZ collection.</title>
        <authorList>
            <person name="Nouioui I."/>
        </authorList>
    </citation>
    <scope>NUCLEOTIDE SEQUENCE [LARGE SCALE GENOMIC DNA]</scope>
    <source>
        <strain evidence="10">DSM 46792</strain>
    </source>
</reference>
<proteinExistence type="inferred from homology"/>
<dbReference type="Proteomes" id="UP001183222">
    <property type="component" value="Unassembled WGS sequence"/>
</dbReference>
<feature type="transmembrane region" description="Helical" evidence="7">
    <location>
        <begin position="389"/>
        <end position="405"/>
    </location>
</feature>
<comment type="subcellular location">
    <subcellularLocation>
        <location evidence="1">Endomembrane system</location>
        <topology evidence="1">Multi-pass membrane protein</topology>
    </subcellularLocation>
    <subcellularLocation>
        <location evidence="6">Membrane</location>
        <topology evidence="6">Multi-pass membrane protein</topology>
    </subcellularLocation>
</comment>
<dbReference type="InterPro" id="IPR001750">
    <property type="entry name" value="ND/Mrp_TM"/>
</dbReference>
<dbReference type="NCBIfam" id="TIGR01972">
    <property type="entry name" value="NDH_I_M"/>
    <property type="match status" value="1"/>
</dbReference>
<feature type="transmembrane region" description="Helical" evidence="7">
    <location>
        <begin position="319"/>
        <end position="340"/>
    </location>
</feature>
<dbReference type="EC" id="1.6.5.9" evidence="9"/>
<comment type="caution">
    <text evidence="9">The sequence shown here is derived from an EMBL/GenBank/DDBJ whole genome shotgun (WGS) entry which is preliminary data.</text>
</comment>
<evidence type="ECO:0000256" key="1">
    <source>
        <dbReference type="ARBA" id="ARBA00004127"/>
    </source>
</evidence>
<evidence type="ECO:0000256" key="2">
    <source>
        <dbReference type="ARBA" id="ARBA00009025"/>
    </source>
</evidence>
<dbReference type="GO" id="GO:0050136">
    <property type="term" value="F:NADH dehydrogenase (quinone) (non-electrogenic) activity"/>
    <property type="evidence" value="ECO:0007669"/>
    <property type="project" value="UniProtKB-EC"/>
</dbReference>
<gene>
    <name evidence="9" type="ORF">RM425_03160</name>
</gene>
<feature type="transmembrane region" description="Helical" evidence="7">
    <location>
        <begin position="36"/>
        <end position="54"/>
    </location>
</feature>
<dbReference type="PANTHER" id="PTHR43507:SF1">
    <property type="entry name" value="NADH-UBIQUINONE OXIDOREDUCTASE CHAIN 4"/>
    <property type="match status" value="1"/>
</dbReference>
<feature type="transmembrane region" description="Helical" evidence="7">
    <location>
        <begin position="83"/>
        <end position="104"/>
    </location>
</feature>
<dbReference type="NCBIfam" id="NF004500">
    <property type="entry name" value="PRK05846.1-4"/>
    <property type="match status" value="1"/>
</dbReference>
<dbReference type="PRINTS" id="PR01437">
    <property type="entry name" value="NUOXDRDTASE4"/>
</dbReference>
<evidence type="ECO:0000256" key="7">
    <source>
        <dbReference type="SAM" id="Phobius"/>
    </source>
</evidence>
<evidence type="ECO:0000256" key="3">
    <source>
        <dbReference type="ARBA" id="ARBA00022692"/>
    </source>
</evidence>
<evidence type="ECO:0000313" key="10">
    <source>
        <dbReference type="Proteomes" id="UP001183222"/>
    </source>
</evidence>
<name>A0ABU2K3Z1_9ACTN</name>
<dbReference type="Pfam" id="PF00361">
    <property type="entry name" value="Proton_antipo_M"/>
    <property type="match status" value="1"/>
</dbReference>
<keyword evidence="5 7" id="KW-0472">Membrane</keyword>
<feature type="transmembrane region" description="Helical" evidence="7">
    <location>
        <begin position="179"/>
        <end position="200"/>
    </location>
</feature>
<keyword evidence="9" id="KW-0560">Oxidoreductase</keyword>
<feature type="domain" description="NADH:quinone oxidoreductase/Mrp antiporter transmembrane" evidence="8">
    <location>
        <begin position="143"/>
        <end position="433"/>
    </location>
</feature>
<feature type="transmembrane region" description="Helical" evidence="7">
    <location>
        <begin position="227"/>
        <end position="249"/>
    </location>
</feature>
<feature type="transmembrane region" description="Helical" evidence="7">
    <location>
        <begin position="425"/>
        <end position="445"/>
    </location>
</feature>
<feature type="transmembrane region" description="Helical" evidence="7">
    <location>
        <begin position="346"/>
        <end position="368"/>
    </location>
</feature>
<dbReference type="InterPro" id="IPR003918">
    <property type="entry name" value="NADH_UbQ_OxRdtase"/>
</dbReference>
<feature type="transmembrane region" description="Helical" evidence="7">
    <location>
        <begin position="504"/>
        <end position="523"/>
    </location>
</feature>
<evidence type="ECO:0000256" key="5">
    <source>
        <dbReference type="ARBA" id="ARBA00023136"/>
    </source>
</evidence>
<feature type="transmembrane region" description="Helical" evidence="7">
    <location>
        <begin position="261"/>
        <end position="284"/>
    </location>
</feature>
<comment type="similarity">
    <text evidence="2">Belongs to the complex I subunit 4 family.</text>
</comment>
<organism evidence="9 10">
    <name type="scientific">Blastococcus goldschmidtiae</name>
    <dbReference type="NCBI Taxonomy" id="3075546"/>
    <lineage>
        <taxon>Bacteria</taxon>
        <taxon>Bacillati</taxon>
        <taxon>Actinomycetota</taxon>
        <taxon>Actinomycetes</taxon>
        <taxon>Geodermatophilales</taxon>
        <taxon>Geodermatophilaceae</taxon>
        <taxon>Blastococcus</taxon>
    </lineage>
</organism>
<dbReference type="PANTHER" id="PTHR43507">
    <property type="entry name" value="NADH-UBIQUINONE OXIDOREDUCTASE CHAIN 4"/>
    <property type="match status" value="1"/>
</dbReference>
<feature type="transmembrane region" description="Helical" evidence="7">
    <location>
        <begin position="125"/>
        <end position="143"/>
    </location>
</feature>
<dbReference type="RefSeq" id="WP_311343726.1">
    <property type="nucleotide sequence ID" value="NZ_JAVREI010000001.1"/>
</dbReference>
<evidence type="ECO:0000256" key="6">
    <source>
        <dbReference type="RuleBase" id="RU000320"/>
    </source>
</evidence>
<protein>
    <submittedName>
        <fullName evidence="9">NADH-quinone oxidoreductase subunit M</fullName>
        <ecNumber evidence="9">1.6.5.9</ecNumber>
    </submittedName>
</protein>
<dbReference type="EMBL" id="JAVREI010000001">
    <property type="protein sequence ID" value="MDT0274891.1"/>
    <property type="molecule type" value="Genomic_DNA"/>
</dbReference>
<feature type="transmembrane region" description="Helical" evidence="7">
    <location>
        <begin position="149"/>
        <end position="167"/>
    </location>
</feature>
<keyword evidence="4 7" id="KW-1133">Transmembrane helix</keyword>
<feature type="transmembrane region" description="Helical" evidence="7">
    <location>
        <begin position="6"/>
        <end position="24"/>
    </location>
</feature>